<dbReference type="PANTHER" id="PTHR34239">
    <property type="entry name" value="APPLE DOMAIN-CONTAINING PROTEIN"/>
    <property type="match status" value="1"/>
</dbReference>
<dbReference type="EMBL" id="CAACVG010002556">
    <property type="protein sequence ID" value="VEN36630.1"/>
    <property type="molecule type" value="Genomic_DNA"/>
</dbReference>
<gene>
    <name evidence="2" type="ORF">CALMAC_LOCUS2175</name>
</gene>
<organism evidence="2 3">
    <name type="scientific">Callosobruchus maculatus</name>
    <name type="common">Southern cowpea weevil</name>
    <name type="synonym">Pulse bruchid</name>
    <dbReference type="NCBI Taxonomy" id="64391"/>
    <lineage>
        <taxon>Eukaryota</taxon>
        <taxon>Metazoa</taxon>
        <taxon>Ecdysozoa</taxon>
        <taxon>Arthropoda</taxon>
        <taxon>Hexapoda</taxon>
        <taxon>Insecta</taxon>
        <taxon>Pterygota</taxon>
        <taxon>Neoptera</taxon>
        <taxon>Endopterygota</taxon>
        <taxon>Coleoptera</taxon>
        <taxon>Polyphaga</taxon>
        <taxon>Cucujiformia</taxon>
        <taxon>Chrysomeloidea</taxon>
        <taxon>Chrysomelidae</taxon>
        <taxon>Bruchinae</taxon>
        <taxon>Bruchini</taxon>
        <taxon>Callosobruchus</taxon>
    </lineage>
</organism>
<accession>A0A653BMN9</accession>
<name>A0A653BMN9_CALMS</name>
<proteinExistence type="predicted"/>
<protein>
    <submittedName>
        <fullName evidence="2">Uncharacterized protein</fullName>
    </submittedName>
</protein>
<evidence type="ECO:0000256" key="1">
    <source>
        <dbReference type="SAM" id="MobiDB-lite"/>
    </source>
</evidence>
<evidence type="ECO:0000313" key="2">
    <source>
        <dbReference type="EMBL" id="VEN36630.1"/>
    </source>
</evidence>
<feature type="compositionally biased region" description="Basic residues" evidence="1">
    <location>
        <begin position="254"/>
        <end position="269"/>
    </location>
</feature>
<sequence length="269" mass="30086">MPDEIPLSSAPLSEDIVEILGKKSTPPTLTGPKIHEDLVSRWKIVLNAGLSDDERSSLLSKLPPPKNFQIVSAPRLNAVVQKALSPSNLSRDERLAKLQNVVAASLAGVGQVCSMILAEEGGGDRRYIELLNNTGRLLADLWHSQNTTRRDLISINLSKEFQEVTEEVPLDTYLFGENLDEKMKANKTSEDYGKILKAKTTKTTSKGAHHAIPTSSRQRVPVTARALNYRAPSRWQKGTTRERSRYYQTVPIQHKSKPQLKQQRGRMNR</sequence>
<dbReference type="Proteomes" id="UP000410492">
    <property type="component" value="Unassembled WGS sequence"/>
</dbReference>
<reference evidence="2 3" key="1">
    <citation type="submission" date="2019-01" db="EMBL/GenBank/DDBJ databases">
        <authorList>
            <person name="Sayadi A."/>
        </authorList>
    </citation>
    <scope>NUCLEOTIDE SEQUENCE [LARGE SCALE GENOMIC DNA]</scope>
</reference>
<feature type="region of interest" description="Disordered" evidence="1">
    <location>
        <begin position="250"/>
        <end position="269"/>
    </location>
</feature>
<evidence type="ECO:0000313" key="3">
    <source>
        <dbReference type="Proteomes" id="UP000410492"/>
    </source>
</evidence>
<dbReference type="PANTHER" id="PTHR34239:SF2">
    <property type="entry name" value="TRANSPOSABLE ELEMENT P TRANSPOSASE_THAP9 CONSERVED DOMAIN-CONTAINING PROTEIN"/>
    <property type="match status" value="1"/>
</dbReference>
<dbReference type="AlphaFoldDB" id="A0A653BMN9"/>
<dbReference type="OrthoDB" id="6744247at2759"/>
<keyword evidence="3" id="KW-1185">Reference proteome</keyword>